<dbReference type="RefSeq" id="WP_011278867.1">
    <property type="nucleotide sequence ID" value="NZ_CP013694.1"/>
</dbReference>
<keyword evidence="1" id="KW-1133">Transmembrane helix</keyword>
<feature type="transmembrane region" description="Helical" evidence="1">
    <location>
        <begin position="6"/>
        <end position="25"/>
    </location>
</feature>
<proteinExistence type="predicted"/>
<protein>
    <submittedName>
        <fullName evidence="2">Uncharacterized protein</fullName>
    </submittedName>
</protein>
<evidence type="ECO:0000313" key="2">
    <source>
        <dbReference type="EMBL" id="ALU29838.1"/>
    </source>
</evidence>
<evidence type="ECO:0000313" key="3">
    <source>
        <dbReference type="Proteomes" id="UP000065473"/>
    </source>
</evidence>
<organism evidence="2 3">
    <name type="scientific">Sulfolobus acidocaldarius</name>
    <dbReference type="NCBI Taxonomy" id="2285"/>
    <lineage>
        <taxon>Archaea</taxon>
        <taxon>Thermoproteota</taxon>
        <taxon>Thermoprotei</taxon>
        <taxon>Sulfolobales</taxon>
        <taxon>Sulfolobaceae</taxon>
        <taxon>Sulfolobus</taxon>
    </lineage>
</organism>
<keyword evidence="1" id="KW-0472">Membrane</keyword>
<name>A0A0U3FPY8_9CREN</name>
<keyword evidence="1" id="KW-0812">Transmembrane</keyword>
<accession>A0A0U3FPY8</accession>
<dbReference type="AlphaFoldDB" id="A0A0U3FPY8"/>
<dbReference type="GeneID" id="41481410"/>
<feature type="transmembrane region" description="Helical" evidence="1">
    <location>
        <begin position="62"/>
        <end position="82"/>
    </location>
</feature>
<sequence length="115" mass="13230">MNFLIISLSTIMIIEHSWIGTLALLKNKTISKRLGVPLALFEIFYYTYLTAVISLLHSDLLFSTFTVFFLITHVTGGSYYIFKGERQYGSGFYNAYSIYEFTELAFLLAVFFLFA</sequence>
<feature type="transmembrane region" description="Helical" evidence="1">
    <location>
        <begin position="37"/>
        <end position="56"/>
    </location>
</feature>
<dbReference type="EMBL" id="CP013694">
    <property type="protein sequence ID" value="ALU29838.1"/>
    <property type="molecule type" value="Genomic_DNA"/>
</dbReference>
<dbReference type="Proteomes" id="UP000065473">
    <property type="component" value="Chromosome"/>
</dbReference>
<evidence type="ECO:0000256" key="1">
    <source>
        <dbReference type="SAM" id="Phobius"/>
    </source>
</evidence>
<feature type="transmembrane region" description="Helical" evidence="1">
    <location>
        <begin position="94"/>
        <end position="114"/>
    </location>
</feature>
<gene>
    <name evidence="2" type="ORF">ATY89_07725</name>
</gene>
<reference evidence="2 3" key="1">
    <citation type="submission" date="2015-12" db="EMBL/GenBank/DDBJ databases">
        <title>A stable core within a dynamic pangenome in Sulfolobus acidocaldarius.</title>
        <authorList>
            <person name="Anderson R."/>
            <person name="Kouris A."/>
            <person name="Seward C."/>
            <person name="Campbell K."/>
            <person name="Whitaker R."/>
        </authorList>
    </citation>
    <scope>NUCLEOTIDE SEQUENCE [LARGE SCALE GENOMIC DNA]</scope>
    <source>
        <strain evidence="2 3">GG12-C01-09</strain>
    </source>
</reference>